<feature type="transmembrane region" description="Helical" evidence="7">
    <location>
        <begin position="386"/>
        <end position="403"/>
    </location>
</feature>
<comment type="caution">
    <text evidence="9">The sequence shown here is derived from an EMBL/GenBank/DDBJ whole genome shotgun (WGS) entry which is preliminary data.</text>
</comment>
<dbReference type="InterPro" id="IPR020846">
    <property type="entry name" value="MFS_dom"/>
</dbReference>
<keyword evidence="3 7" id="KW-0812">Transmembrane</keyword>
<dbReference type="InterPro" id="IPR036259">
    <property type="entry name" value="MFS_trans_sf"/>
</dbReference>
<feature type="transmembrane region" description="Helical" evidence="7">
    <location>
        <begin position="361"/>
        <end position="380"/>
    </location>
</feature>
<feature type="transmembrane region" description="Helical" evidence="7">
    <location>
        <begin position="185"/>
        <end position="206"/>
    </location>
</feature>
<evidence type="ECO:0000256" key="5">
    <source>
        <dbReference type="ARBA" id="ARBA00023136"/>
    </source>
</evidence>
<dbReference type="Proteomes" id="UP001275084">
    <property type="component" value="Unassembled WGS sequence"/>
</dbReference>
<evidence type="ECO:0000259" key="8">
    <source>
        <dbReference type="PROSITE" id="PS50850"/>
    </source>
</evidence>
<feature type="transmembrane region" description="Helical" evidence="7">
    <location>
        <begin position="329"/>
        <end position="349"/>
    </location>
</feature>
<feature type="transmembrane region" description="Helical" evidence="7">
    <location>
        <begin position="218"/>
        <end position="240"/>
    </location>
</feature>
<gene>
    <name evidence="9" type="ORF">B0T25DRAFT_596131</name>
</gene>
<reference evidence="9" key="2">
    <citation type="submission" date="2023-06" db="EMBL/GenBank/DDBJ databases">
        <authorList>
            <consortium name="Lawrence Berkeley National Laboratory"/>
            <person name="Haridas S."/>
            <person name="Hensen N."/>
            <person name="Bonometti L."/>
            <person name="Westerberg I."/>
            <person name="Brannstrom I.O."/>
            <person name="Guillou S."/>
            <person name="Cros-Aarteil S."/>
            <person name="Calhoun S."/>
            <person name="Kuo A."/>
            <person name="Mondo S."/>
            <person name="Pangilinan J."/>
            <person name="Riley R."/>
            <person name="Labutti K."/>
            <person name="Andreopoulos B."/>
            <person name="Lipzen A."/>
            <person name="Chen C."/>
            <person name="Yanf M."/>
            <person name="Daum C."/>
            <person name="Ng V."/>
            <person name="Clum A."/>
            <person name="Steindorff A."/>
            <person name="Ohm R."/>
            <person name="Martin F."/>
            <person name="Silar P."/>
            <person name="Natvig D."/>
            <person name="Lalanne C."/>
            <person name="Gautier V."/>
            <person name="Ament-Velasquez S.L."/>
            <person name="Kruys A."/>
            <person name="Hutchinson M.I."/>
            <person name="Powell A.J."/>
            <person name="Barry K."/>
            <person name="Miller A.N."/>
            <person name="Grigoriev I.V."/>
            <person name="Debuchy R."/>
            <person name="Gladieux P."/>
            <person name="Thoren M.H."/>
            <person name="Johannesson H."/>
        </authorList>
    </citation>
    <scope>NUCLEOTIDE SEQUENCE</scope>
    <source>
        <strain evidence="9">CBS 955.72</strain>
    </source>
</reference>
<feature type="domain" description="Major facilitator superfamily (MFS) profile" evidence="8">
    <location>
        <begin position="42"/>
        <end position="483"/>
    </location>
</feature>
<dbReference type="PROSITE" id="PS50850">
    <property type="entry name" value="MFS"/>
    <property type="match status" value="1"/>
</dbReference>
<accession>A0AAJ0HV10</accession>
<dbReference type="PANTHER" id="PTHR43791">
    <property type="entry name" value="PERMEASE-RELATED"/>
    <property type="match status" value="1"/>
</dbReference>
<keyword evidence="10" id="KW-1185">Reference proteome</keyword>
<protein>
    <submittedName>
        <fullName evidence="9">Alternative sulfate transporter</fullName>
    </submittedName>
</protein>
<organism evidence="9 10">
    <name type="scientific">Lasiosphaeria hispida</name>
    <dbReference type="NCBI Taxonomy" id="260671"/>
    <lineage>
        <taxon>Eukaryota</taxon>
        <taxon>Fungi</taxon>
        <taxon>Dikarya</taxon>
        <taxon>Ascomycota</taxon>
        <taxon>Pezizomycotina</taxon>
        <taxon>Sordariomycetes</taxon>
        <taxon>Sordariomycetidae</taxon>
        <taxon>Sordariales</taxon>
        <taxon>Lasiosphaeriaceae</taxon>
        <taxon>Lasiosphaeria</taxon>
    </lineage>
</organism>
<dbReference type="PANTHER" id="PTHR43791:SF32">
    <property type="entry name" value="MAJOR FACILITATOR SUPERFAMILY (MFS) PROFILE DOMAIN-CONTAINING PROTEIN"/>
    <property type="match status" value="1"/>
</dbReference>
<keyword evidence="2" id="KW-0813">Transport</keyword>
<dbReference type="Pfam" id="PF07690">
    <property type="entry name" value="MFS_1"/>
    <property type="match status" value="1"/>
</dbReference>
<sequence>MAEKEVKFVDEGLSHDGQSEGDDFSWTEAEEKALVRRLDLLVMPLLVLGFFALQLDRGNIATVSIGLTNGFRPFSGNAMTDFFLRDVGITQNQFNIGQLLLSLGIVLLEIPSNLVLYRVGPTLWIGTQIVAWGFVATFQAFQEGRGLGPFLATRLLLGLCEAGFIPAGLFTVTRWYKRDETSKRFSWFFIGNMLAAACSGLIAYGILQMRGVSGLAGWQWLFIIEGIFTIAVGLLFVSLFPKSPAHPVSIFKFRYFTERESQVLQRRVLLDDPTKGHPRRNVSWAELKKTLTNWRLIPHIILTICGLAPASLFMAYAPTLVISFGFERLRSNAMVAIGAWILLVTNISWGMISDRIGYRGPMVTLGLLLLWGATLGNRLLVHSSNSNLRFAFLTLGIVFSSNWHPTNGSWLALNTGSAGERSITMAIFIMSANTAGIVGSQLFQQKDAPLYPTGWSAILGLVTLALVASIAANVQYYVLNRRNPKEGGGKYKP</sequence>
<comment type="subcellular location">
    <subcellularLocation>
        <location evidence="1">Membrane</location>
        <topology evidence="1">Multi-pass membrane protein</topology>
    </subcellularLocation>
</comment>
<evidence type="ECO:0000256" key="4">
    <source>
        <dbReference type="ARBA" id="ARBA00022989"/>
    </source>
</evidence>
<name>A0AAJ0HV10_9PEZI</name>
<evidence type="ECO:0000256" key="1">
    <source>
        <dbReference type="ARBA" id="ARBA00004141"/>
    </source>
</evidence>
<keyword evidence="4 7" id="KW-1133">Transmembrane helix</keyword>
<dbReference type="AlphaFoldDB" id="A0AAJ0HV10"/>
<proteinExistence type="predicted"/>
<reference evidence="9" key="1">
    <citation type="journal article" date="2023" name="Mol. Phylogenet. Evol.">
        <title>Genome-scale phylogeny and comparative genomics of the fungal order Sordariales.</title>
        <authorList>
            <person name="Hensen N."/>
            <person name="Bonometti L."/>
            <person name="Westerberg I."/>
            <person name="Brannstrom I.O."/>
            <person name="Guillou S."/>
            <person name="Cros-Aarteil S."/>
            <person name="Calhoun S."/>
            <person name="Haridas S."/>
            <person name="Kuo A."/>
            <person name="Mondo S."/>
            <person name="Pangilinan J."/>
            <person name="Riley R."/>
            <person name="LaButti K."/>
            <person name="Andreopoulos B."/>
            <person name="Lipzen A."/>
            <person name="Chen C."/>
            <person name="Yan M."/>
            <person name="Daum C."/>
            <person name="Ng V."/>
            <person name="Clum A."/>
            <person name="Steindorff A."/>
            <person name="Ohm R.A."/>
            <person name="Martin F."/>
            <person name="Silar P."/>
            <person name="Natvig D.O."/>
            <person name="Lalanne C."/>
            <person name="Gautier V."/>
            <person name="Ament-Velasquez S.L."/>
            <person name="Kruys A."/>
            <person name="Hutchinson M.I."/>
            <person name="Powell A.J."/>
            <person name="Barry K."/>
            <person name="Miller A.N."/>
            <person name="Grigoriev I.V."/>
            <person name="Debuchy R."/>
            <person name="Gladieux P."/>
            <person name="Hiltunen Thoren M."/>
            <person name="Johannesson H."/>
        </authorList>
    </citation>
    <scope>NUCLEOTIDE SEQUENCE</scope>
    <source>
        <strain evidence="9">CBS 955.72</strain>
    </source>
</reference>
<feature type="region of interest" description="Disordered" evidence="6">
    <location>
        <begin position="1"/>
        <end position="23"/>
    </location>
</feature>
<dbReference type="GO" id="GO:0022857">
    <property type="term" value="F:transmembrane transporter activity"/>
    <property type="evidence" value="ECO:0007669"/>
    <property type="project" value="InterPro"/>
</dbReference>
<evidence type="ECO:0000313" key="9">
    <source>
        <dbReference type="EMBL" id="KAK3363129.1"/>
    </source>
</evidence>
<dbReference type="GO" id="GO:0016020">
    <property type="term" value="C:membrane"/>
    <property type="evidence" value="ECO:0007669"/>
    <property type="project" value="UniProtKB-SubCell"/>
</dbReference>
<evidence type="ECO:0000256" key="7">
    <source>
        <dbReference type="SAM" id="Phobius"/>
    </source>
</evidence>
<dbReference type="SUPFAM" id="SSF103473">
    <property type="entry name" value="MFS general substrate transporter"/>
    <property type="match status" value="1"/>
</dbReference>
<dbReference type="Gene3D" id="1.20.1250.20">
    <property type="entry name" value="MFS general substrate transporter like domains"/>
    <property type="match status" value="2"/>
</dbReference>
<feature type="transmembrane region" description="Helical" evidence="7">
    <location>
        <begin position="153"/>
        <end position="173"/>
    </location>
</feature>
<feature type="compositionally biased region" description="Basic and acidic residues" evidence="6">
    <location>
        <begin position="1"/>
        <end position="18"/>
    </location>
</feature>
<keyword evidence="5 7" id="KW-0472">Membrane</keyword>
<evidence type="ECO:0000256" key="2">
    <source>
        <dbReference type="ARBA" id="ARBA00022448"/>
    </source>
</evidence>
<feature type="transmembrane region" description="Helical" evidence="7">
    <location>
        <begin position="296"/>
        <end position="317"/>
    </location>
</feature>
<dbReference type="EMBL" id="JAUIQD010000001">
    <property type="protein sequence ID" value="KAK3363129.1"/>
    <property type="molecule type" value="Genomic_DNA"/>
</dbReference>
<evidence type="ECO:0000313" key="10">
    <source>
        <dbReference type="Proteomes" id="UP001275084"/>
    </source>
</evidence>
<evidence type="ECO:0000256" key="3">
    <source>
        <dbReference type="ARBA" id="ARBA00022692"/>
    </source>
</evidence>
<dbReference type="InterPro" id="IPR011701">
    <property type="entry name" value="MFS"/>
</dbReference>
<feature type="transmembrane region" description="Helical" evidence="7">
    <location>
        <begin position="96"/>
        <end position="116"/>
    </location>
</feature>
<feature type="transmembrane region" description="Helical" evidence="7">
    <location>
        <begin position="123"/>
        <end position="141"/>
    </location>
</feature>
<evidence type="ECO:0000256" key="6">
    <source>
        <dbReference type="SAM" id="MobiDB-lite"/>
    </source>
</evidence>
<feature type="transmembrane region" description="Helical" evidence="7">
    <location>
        <begin position="423"/>
        <end position="443"/>
    </location>
</feature>
<feature type="transmembrane region" description="Helical" evidence="7">
    <location>
        <begin position="38"/>
        <end position="55"/>
    </location>
</feature>
<feature type="transmembrane region" description="Helical" evidence="7">
    <location>
        <begin position="455"/>
        <end position="479"/>
    </location>
</feature>